<reference evidence="1 2" key="1">
    <citation type="submission" date="2017-01" db="EMBL/GenBank/DDBJ databases">
        <authorList>
            <person name="Mah S.A."/>
            <person name="Swanson W.J."/>
            <person name="Moy G.W."/>
            <person name="Vacquier V.D."/>
        </authorList>
    </citation>
    <scope>NUCLEOTIDE SEQUENCE [LARGE SCALE GENOMIC DNA]</scope>
    <source>
        <strain evidence="1 2">GSMNP</strain>
    </source>
</reference>
<sequence>MLGSTAVQTGVQRTADTELGLNELCVGLIDTVWHQSARLGALDAPGETIKTMLSKITVKEIKKRRKTFRKLMKNNCPISDCINAKLNPNRSIKTDRKAQHAKSIKKIADQILNDDSKSYWRYIKSYTGKSFQSIADGPVYDKFKNLTTEKQEKIKIWTNHFGELAKDATGNSRCSNKWENLINTDTDYYQECDNTILWSEITGALAETPNNKAPGAYGVPSEVWKLVMAEPSPTSSLAKLINKIINIMYDTGNIPQCLETSVVVPVPKKGDLKDPDNYR</sequence>
<dbReference type="Proteomes" id="UP000187283">
    <property type="component" value="Unassembled WGS sequence"/>
</dbReference>
<gene>
    <name evidence="1" type="ORF">AYI70_g5218</name>
</gene>
<organism evidence="1 2">
    <name type="scientific">Smittium culicis</name>
    <dbReference type="NCBI Taxonomy" id="133412"/>
    <lineage>
        <taxon>Eukaryota</taxon>
        <taxon>Fungi</taxon>
        <taxon>Fungi incertae sedis</taxon>
        <taxon>Zoopagomycota</taxon>
        <taxon>Kickxellomycotina</taxon>
        <taxon>Harpellomycetes</taxon>
        <taxon>Harpellales</taxon>
        <taxon>Legeriomycetaceae</taxon>
        <taxon>Smittium</taxon>
    </lineage>
</organism>
<keyword evidence="2" id="KW-1185">Reference proteome</keyword>
<feature type="non-terminal residue" evidence="1">
    <location>
        <position position="279"/>
    </location>
</feature>
<evidence type="ECO:0008006" key="3">
    <source>
        <dbReference type="Google" id="ProtNLM"/>
    </source>
</evidence>
<evidence type="ECO:0000313" key="1">
    <source>
        <dbReference type="EMBL" id="OMJ18674.1"/>
    </source>
</evidence>
<comment type="caution">
    <text evidence="1">The sequence shown here is derived from an EMBL/GenBank/DDBJ whole genome shotgun (WGS) entry which is preliminary data.</text>
</comment>
<dbReference type="OrthoDB" id="10331432at2759"/>
<accession>A0A1R1XVM5</accession>
<name>A0A1R1XVM5_9FUNG</name>
<dbReference type="AlphaFoldDB" id="A0A1R1XVM5"/>
<protein>
    <recommendedName>
        <fullName evidence="3">Transposon TX1 protein</fullName>
    </recommendedName>
</protein>
<dbReference type="EMBL" id="LSSN01001680">
    <property type="protein sequence ID" value="OMJ18674.1"/>
    <property type="molecule type" value="Genomic_DNA"/>
</dbReference>
<evidence type="ECO:0000313" key="2">
    <source>
        <dbReference type="Proteomes" id="UP000187283"/>
    </source>
</evidence>
<proteinExistence type="predicted"/>